<organism evidence="1 2">
    <name type="scientific">Papaver atlanticum</name>
    <dbReference type="NCBI Taxonomy" id="357466"/>
    <lineage>
        <taxon>Eukaryota</taxon>
        <taxon>Viridiplantae</taxon>
        <taxon>Streptophyta</taxon>
        <taxon>Embryophyta</taxon>
        <taxon>Tracheophyta</taxon>
        <taxon>Spermatophyta</taxon>
        <taxon>Magnoliopsida</taxon>
        <taxon>Ranunculales</taxon>
        <taxon>Papaveraceae</taxon>
        <taxon>Papaveroideae</taxon>
        <taxon>Papaver</taxon>
    </lineage>
</organism>
<keyword evidence="2" id="KW-1185">Reference proteome</keyword>
<dbReference type="EMBL" id="JAJJMB010000948">
    <property type="protein sequence ID" value="KAI3960306.1"/>
    <property type="molecule type" value="Genomic_DNA"/>
</dbReference>
<dbReference type="AlphaFoldDB" id="A0AAD4XVY1"/>
<reference evidence="1" key="1">
    <citation type="submission" date="2022-04" db="EMBL/GenBank/DDBJ databases">
        <title>A functionally conserved STORR gene fusion in Papaver species that diverged 16.8 million years ago.</title>
        <authorList>
            <person name="Catania T."/>
        </authorList>
    </citation>
    <scope>NUCLEOTIDE SEQUENCE</scope>
    <source>
        <strain evidence="1">S-188037</strain>
    </source>
</reference>
<name>A0AAD4XVY1_9MAGN</name>
<proteinExistence type="predicted"/>
<dbReference type="Proteomes" id="UP001202328">
    <property type="component" value="Unassembled WGS sequence"/>
</dbReference>
<comment type="caution">
    <text evidence="1">The sequence shown here is derived from an EMBL/GenBank/DDBJ whole genome shotgun (WGS) entry which is preliminary data.</text>
</comment>
<evidence type="ECO:0000313" key="1">
    <source>
        <dbReference type="EMBL" id="KAI3960306.1"/>
    </source>
</evidence>
<accession>A0AAD4XVY1</accession>
<gene>
    <name evidence="1" type="ORF">MKW98_017030</name>
</gene>
<protein>
    <submittedName>
        <fullName evidence="1">Uncharacterized protein</fullName>
    </submittedName>
</protein>
<evidence type="ECO:0000313" key="2">
    <source>
        <dbReference type="Proteomes" id="UP001202328"/>
    </source>
</evidence>
<sequence>MVYFVVDEQNSLEERLDQMQETRDAADKFISKYSTFLPQVRLAREHTEEMVAFLKNNSTAVHTSKK</sequence>